<reference evidence="6" key="1">
    <citation type="submission" date="2025-08" db="UniProtKB">
        <authorList>
            <consortium name="Ensembl"/>
        </authorList>
    </citation>
    <scope>IDENTIFICATION</scope>
</reference>
<dbReference type="OrthoDB" id="9939976at2759"/>
<feature type="transmembrane region" description="Helical" evidence="4">
    <location>
        <begin position="135"/>
        <end position="159"/>
    </location>
</feature>
<evidence type="ECO:0000256" key="1">
    <source>
        <dbReference type="ARBA" id="ARBA00023157"/>
    </source>
</evidence>
<dbReference type="Gene3D" id="2.10.70.10">
    <property type="entry name" value="Complement Module, domain 1"/>
    <property type="match status" value="1"/>
</dbReference>
<feature type="region of interest" description="Disordered" evidence="3">
    <location>
        <begin position="259"/>
        <end position="297"/>
    </location>
</feature>
<dbReference type="SUPFAM" id="SSF57535">
    <property type="entry name" value="Complement control module/SCR domain"/>
    <property type="match status" value="1"/>
</dbReference>
<dbReference type="Pfam" id="PF00084">
    <property type="entry name" value="Sushi"/>
    <property type="match status" value="1"/>
</dbReference>
<feature type="transmembrane region" description="Helical" evidence="4">
    <location>
        <begin position="16"/>
        <end position="41"/>
    </location>
</feature>
<keyword evidence="2" id="KW-0768">Sushi</keyword>
<feature type="disulfide bond" evidence="2">
    <location>
        <begin position="67"/>
        <end position="110"/>
    </location>
</feature>
<feature type="domain" description="Sushi" evidence="5">
    <location>
        <begin position="65"/>
        <end position="128"/>
    </location>
</feature>
<evidence type="ECO:0000313" key="6">
    <source>
        <dbReference type="Ensembl" id="ENSFTIP00000020147.1"/>
    </source>
</evidence>
<sequence>MEGPGCLLWEKRFISLFYFLNLVFMCHLILLTLFSLVLLPFQRFGWKHLRTCGHLAVKKTTLNKGQCSRVFPPQLGTLQIIHGNGTAVGTVITFQCSAEHQLDGPGIITCIWKGNSTQWTAGVPSCKPISKYETFGFKVAVIASIVSCAVILLMSMAFLTCCLIKCVKKSERRRTQRDMQLWYQLRSEELEHMQAAYFGFKGRNNNNNNKKLRNKSVFGDTTNMAYDNQGFYRFQEEWTRDTVAPGCCKDNSHLPKFTKSGSAPVKQAVPGHNTARPRETGCSRGTSSGPPACRRGESVRKDVQPCCGMLCPAREHTYHGHLYLAYVPSWCGGLWLGKAVQPSWSSVAQTVAAASLGEHSK</sequence>
<reference evidence="6" key="2">
    <citation type="submission" date="2025-09" db="UniProtKB">
        <authorList>
            <consortium name="Ensembl"/>
        </authorList>
    </citation>
    <scope>IDENTIFICATION</scope>
</reference>
<dbReference type="Proteomes" id="UP000694562">
    <property type="component" value="Unplaced"/>
</dbReference>
<accession>A0A8C4XT60</accession>
<organism evidence="6 7">
    <name type="scientific">Falco tinnunculus</name>
    <name type="common">Common kestrel</name>
    <dbReference type="NCBI Taxonomy" id="100819"/>
    <lineage>
        <taxon>Eukaryota</taxon>
        <taxon>Metazoa</taxon>
        <taxon>Chordata</taxon>
        <taxon>Craniata</taxon>
        <taxon>Vertebrata</taxon>
        <taxon>Euteleostomi</taxon>
        <taxon>Archelosauria</taxon>
        <taxon>Archosauria</taxon>
        <taxon>Dinosauria</taxon>
        <taxon>Saurischia</taxon>
        <taxon>Theropoda</taxon>
        <taxon>Coelurosauria</taxon>
        <taxon>Aves</taxon>
        <taxon>Neognathae</taxon>
        <taxon>Neoaves</taxon>
        <taxon>Telluraves</taxon>
        <taxon>Australaves</taxon>
        <taxon>Falconiformes</taxon>
        <taxon>Falconidae</taxon>
        <taxon>Falco</taxon>
    </lineage>
</organism>
<dbReference type="SMART" id="SM00032">
    <property type="entry name" value="CCP"/>
    <property type="match status" value="1"/>
</dbReference>
<name>A0A8C4XT60_FALTI</name>
<dbReference type="PROSITE" id="PS50923">
    <property type="entry name" value="SUSHI"/>
    <property type="match status" value="1"/>
</dbReference>
<evidence type="ECO:0000313" key="7">
    <source>
        <dbReference type="Proteomes" id="UP000694562"/>
    </source>
</evidence>
<proteinExistence type="predicted"/>
<evidence type="ECO:0000256" key="4">
    <source>
        <dbReference type="SAM" id="Phobius"/>
    </source>
</evidence>
<comment type="caution">
    <text evidence="2">Lacks conserved residue(s) required for the propagation of feature annotation.</text>
</comment>
<dbReference type="InterPro" id="IPR053067">
    <property type="entry name" value="SUSD3"/>
</dbReference>
<dbReference type="InterPro" id="IPR035976">
    <property type="entry name" value="Sushi/SCR/CCP_sf"/>
</dbReference>
<evidence type="ECO:0000259" key="5">
    <source>
        <dbReference type="PROSITE" id="PS50923"/>
    </source>
</evidence>
<keyword evidence="4" id="KW-0812">Transmembrane</keyword>
<evidence type="ECO:0000256" key="2">
    <source>
        <dbReference type="PROSITE-ProRule" id="PRU00302"/>
    </source>
</evidence>
<dbReference type="AlphaFoldDB" id="A0A8C4XT60"/>
<evidence type="ECO:0000256" key="3">
    <source>
        <dbReference type="SAM" id="MobiDB-lite"/>
    </source>
</evidence>
<keyword evidence="4" id="KW-0472">Membrane</keyword>
<protein>
    <submittedName>
        <fullName evidence="6">Sushi domain containing 3</fullName>
    </submittedName>
</protein>
<dbReference type="PANTHER" id="PTHR46879">
    <property type="entry name" value="SUSHI DOMAIN-CONTAINING PROTEIN 3"/>
    <property type="match status" value="1"/>
</dbReference>
<dbReference type="InterPro" id="IPR000436">
    <property type="entry name" value="Sushi_SCR_CCP_dom"/>
</dbReference>
<keyword evidence="1 2" id="KW-1015">Disulfide bond</keyword>
<keyword evidence="4" id="KW-1133">Transmembrane helix</keyword>
<keyword evidence="7" id="KW-1185">Reference proteome</keyword>
<dbReference type="Ensembl" id="ENSFTIT00000020984.1">
    <property type="protein sequence ID" value="ENSFTIP00000020147.1"/>
    <property type="gene ID" value="ENSFTIG00000013162.1"/>
</dbReference>
<dbReference type="CDD" id="cd00033">
    <property type="entry name" value="CCP"/>
    <property type="match status" value="1"/>
</dbReference>
<dbReference type="GO" id="GO:0005886">
    <property type="term" value="C:plasma membrane"/>
    <property type="evidence" value="ECO:0007669"/>
    <property type="project" value="TreeGrafter"/>
</dbReference>
<dbReference type="PANTHER" id="PTHR46879:SF1">
    <property type="entry name" value="SUSHI DOMAIN-CONTAINING PROTEIN 3"/>
    <property type="match status" value="1"/>
</dbReference>